<evidence type="ECO:0000313" key="1">
    <source>
        <dbReference type="EMBL" id="HIQ65254.1"/>
    </source>
</evidence>
<proteinExistence type="predicted"/>
<reference evidence="1" key="2">
    <citation type="journal article" date="2021" name="PeerJ">
        <title>Extensive microbial diversity within the chicken gut microbiome revealed by metagenomics and culture.</title>
        <authorList>
            <person name="Gilroy R."/>
            <person name="Ravi A."/>
            <person name="Getino M."/>
            <person name="Pursley I."/>
            <person name="Horton D.L."/>
            <person name="Alikhan N.F."/>
            <person name="Baker D."/>
            <person name="Gharbi K."/>
            <person name="Hall N."/>
            <person name="Watson M."/>
            <person name="Adriaenssens E.M."/>
            <person name="Foster-Nyarko E."/>
            <person name="Jarju S."/>
            <person name="Secka A."/>
            <person name="Antonio M."/>
            <person name="Oren A."/>
            <person name="Chaudhuri R.R."/>
            <person name="La Ragione R."/>
            <person name="Hildebrand F."/>
            <person name="Pallen M.J."/>
        </authorList>
    </citation>
    <scope>NUCLEOTIDE SEQUENCE</scope>
    <source>
        <strain evidence="1">CHK165-10780</strain>
    </source>
</reference>
<accession>A0A9D1CLX7</accession>
<dbReference type="Proteomes" id="UP000886725">
    <property type="component" value="Unassembled WGS sequence"/>
</dbReference>
<dbReference type="EMBL" id="DVFU01000113">
    <property type="protein sequence ID" value="HIQ65254.1"/>
    <property type="molecule type" value="Genomic_DNA"/>
</dbReference>
<evidence type="ECO:0000313" key="2">
    <source>
        <dbReference type="Proteomes" id="UP000886725"/>
    </source>
</evidence>
<reference evidence="1" key="1">
    <citation type="submission" date="2020-10" db="EMBL/GenBank/DDBJ databases">
        <authorList>
            <person name="Gilroy R."/>
        </authorList>
    </citation>
    <scope>NUCLEOTIDE SEQUENCE</scope>
    <source>
        <strain evidence="1">CHK165-10780</strain>
    </source>
</reference>
<name>A0A9D1CLX7_9FIRM</name>
<dbReference type="AlphaFoldDB" id="A0A9D1CLX7"/>
<organism evidence="1 2">
    <name type="scientific">Candidatus Faecenecus gallistercoris</name>
    <dbReference type="NCBI Taxonomy" id="2840793"/>
    <lineage>
        <taxon>Bacteria</taxon>
        <taxon>Bacillati</taxon>
        <taxon>Bacillota</taxon>
        <taxon>Bacillota incertae sedis</taxon>
        <taxon>Candidatus Faecenecus</taxon>
    </lineage>
</organism>
<protein>
    <submittedName>
        <fullName evidence="1">Uncharacterized protein</fullName>
    </submittedName>
</protein>
<comment type="caution">
    <text evidence="1">The sequence shown here is derived from an EMBL/GenBank/DDBJ whole genome shotgun (WGS) entry which is preliminary data.</text>
</comment>
<gene>
    <name evidence="1" type="ORF">IAC85_05910</name>
</gene>
<sequence length="152" mass="18270">MPINQRYYVVKNKDEQSITYFEYDKMNGLSITPKKNVKIKDAINVNKMVIINPTFVEKMIDMKLNKRFQLLLQMIMALYESDDDTGEGYRHALNEVNKLREETYNKYFKLMTEEKQELFEKKISILEAELRERLSNILENNYYRDDYGRGAR</sequence>